<accession>A0A975GWA3</accession>
<dbReference type="EMBL" id="CP062222">
    <property type="protein sequence ID" value="QTC91554.1"/>
    <property type="molecule type" value="Genomic_DNA"/>
</dbReference>
<evidence type="ECO:0000313" key="3">
    <source>
        <dbReference type="Proteomes" id="UP000663918"/>
    </source>
</evidence>
<keyword evidence="1" id="KW-0732">Signal</keyword>
<evidence type="ECO:0000313" key="2">
    <source>
        <dbReference type="EMBL" id="QTC91554.1"/>
    </source>
</evidence>
<sequence>MTATIAGLLAALTAASMSTVAQTAPAPALISYDETVRCAGVTQAASELEGGETAEGKALSDSALYWSLAATQAAQASNRDANVADADQNRARIRAVQQLNAGDADAKAALQRCRARTPDLG</sequence>
<name>A0A975GWA3_9CAUL</name>
<organism evidence="2 3">
    <name type="scientific">Brevundimonas goettingensis</name>
    <dbReference type="NCBI Taxonomy" id="2774190"/>
    <lineage>
        <taxon>Bacteria</taxon>
        <taxon>Pseudomonadati</taxon>
        <taxon>Pseudomonadota</taxon>
        <taxon>Alphaproteobacteria</taxon>
        <taxon>Caulobacterales</taxon>
        <taxon>Caulobacteraceae</taxon>
        <taxon>Brevundimonas</taxon>
    </lineage>
</organism>
<feature type="chain" id="PRO_5037402357" description="Secreted protein" evidence="1">
    <location>
        <begin position="24"/>
        <end position="121"/>
    </location>
</feature>
<evidence type="ECO:0000256" key="1">
    <source>
        <dbReference type="SAM" id="SignalP"/>
    </source>
</evidence>
<gene>
    <name evidence="2" type="ORF">IFJ75_01035</name>
</gene>
<feature type="signal peptide" evidence="1">
    <location>
        <begin position="1"/>
        <end position="23"/>
    </location>
</feature>
<proteinExistence type="predicted"/>
<keyword evidence="3" id="KW-1185">Reference proteome</keyword>
<reference evidence="2" key="1">
    <citation type="submission" date="2020-09" db="EMBL/GenBank/DDBJ databases">
        <title>Brevundimonas sp. LVF2 isolated from a puddle in Goettingen, Germany.</title>
        <authorList>
            <person name="Friedrich I."/>
            <person name="Klassen A."/>
            <person name="Hannes N."/>
            <person name="Schneider D."/>
            <person name="Hertel R."/>
            <person name="Daniel R."/>
        </authorList>
    </citation>
    <scope>NUCLEOTIDE SEQUENCE</scope>
    <source>
        <strain evidence="2">LVF2</strain>
    </source>
</reference>
<protein>
    <recommendedName>
        <fullName evidence="4">Secreted protein</fullName>
    </recommendedName>
</protein>
<dbReference type="Proteomes" id="UP000663918">
    <property type="component" value="Chromosome"/>
</dbReference>
<dbReference type="RefSeq" id="WP_207870732.1">
    <property type="nucleotide sequence ID" value="NZ_CP062222.1"/>
</dbReference>
<evidence type="ECO:0008006" key="4">
    <source>
        <dbReference type="Google" id="ProtNLM"/>
    </source>
</evidence>
<dbReference type="AlphaFoldDB" id="A0A975GWA3"/>
<dbReference type="KEGG" id="bgoe:IFJ75_01035"/>